<dbReference type="EMBL" id="BRXS01000006">
    <property type="protein sequence ID" value="GLC27722.1"/>
    <property type="molecule type" value="Genomic_DNA"/>
</dbReference>
<organism evidence="2 3">
    <name type="scientific">Roseisolibacter agri</name>
    <dbReference type="NCBI Taxonomy" id="2014610"/>
    <lineage>
        <taxon>Bacteria</taxon>
        <taxon>Pseudomonadati</taxon>
        <taxon>Gemmatimonadota</taxon>
        <taxon>Gemmatimonadia</taxon>
        <taxon>Gemmatimonadales</taxon>
        <taxon>Gemmatimonadaceae</taxon>
        <taxon>Roseisolibacter</taxon>
    </lineage>
</organism>
<keyword evidence="1" id="KW-0812">Transmembrane</keyword>
<name>A0AA37QCF2_9BACT</name>
<feature type="transmembrane region" description="Helical" evidence="1">
    <location>
        <begin position="116"/>
        <end position="135"/>
    </location>
</feature>
<dbReference type="RefSeq" id="WP_284352155.1">
    <property type="nucleotide sequence ID" value="NZ_BRXS01000006.1"/>
</dbReference>
<keyword evidence="1" id="KW-1133">Transmembrane helix</keyword>
<feature type="transmembrane region" description="Helical" evidence="1">
    <location>
        <begin position="76"/>
        <end position="96"/>
    </location>
</feature>
<accession>A0AA37QCF2</accession>
<gene>
    <name evidence="2" type="ORF">rosag_42350</name>
</gene>
<keyword evidence="3" id="KW-1185">Reference proteome</keyword>
<evidence type="ECO:0000256" key="1">
    <source>
        <dbReference type="SAM" id="Phobius"/>
    </source>
</evidence>
<dbReference type="AlphaFoldDB" id="A0AA37QCF2"/>
<reference evidence="2" key="1">
    <citation type="submission" date="2022-08" db="EMBL/GenBank/DDBJ databases">
        <title>Draft genome sequencing of Roseisolibacter agri AW1220.</title>
        <authorList>
            <person name="Tobiishi Y."/>
            <person name="Tonouchi A."/>
        </authorList>
    </citation>
    <scope>NUCLEOTIDE SEQUENCE</scope>
    <source>
        <strain evidence="2">AW1220</strain>
    </source>
</reference>
<keyword evidence="1" id="KW-0472">Membrane</keyword>
<protein>
    <submittedName>
        <fullName evidence="2">Uncharacterized protein</fullName>
    </submittedName>
</protein>
<feature type="transmembrane region" description="Helical" evidence="1">
    <location>
        <begin position="44"/>
        <end position="64"/>
    </location>
</feature>
<dbReference type="Proteomes" id="UP001161325">
    <property type="component" value="Unassembled WGS sequence"/>
</dbReference>
<feature type="transmembrane region" description="Helical" evidence="1">
    <location>
        <begin position="12"/>
        <end position="32"/>
    </location>
</feature>
<evidence type="ECO:0000313" key="2">
    <source>
        <dbReference type="EMBL" id="GLC27722.1"/>
    </source>
</evidence>
<comment type="caution">
    <text evidence="2">The sequence shown here is derived from an EMBL/GenBank/DDBJ whole genome shotgun (WGS) entry which is preliminary data.</text>
</comment>
<sequence length="167" mass="17073">MTESGDRPAGGALTRVAVGALFLGTAAIAVAYASAFRDGGAPRWASWAMALGVPLDLVATMVLGAARRGRVPGSTLAAFALVGVMLAGGFALALALPDDLGAAEPLWLGLPRRAAVIVYGVGLLPVIVLPVVYALTFDAQTLRPEDQARVEAAGRARAAQLQRERAA</sequence>
<evidence type="ECO:0000313" key="3">
    <source>
        <dbReference type="Proteomes" id="UP001161325"/>
    </source>
</evidence>
<proteinExistence type="predicted"/>